<name>A0A975TEH3_9NOST</name>
<accession>A0A975TEH3</accession>
<reference evidence="2" key="1">
    <citation type="submission" date="2017-04" db="EMBL/GenBank/DDBJ databases">
        <title>Genome deletions in a multicellular cyanobacterial endosymbiont for morphological adaptation in marine diatoms.</title>
        <authorList>
            <person name="Wang Y."/>
            <person name="Gao H."/>
            <person name="Li R."/>
            <person name="Xu X."/>
        </authorList>
    </citation>
    <scope>NUCLEOTIDE SEQUENCE</scope>
    <source>
        <strain evidence="2">FACHB 800</strain>
    </source>
</reference>
<dbReference type="AlphaFoldDB" id="A0A975TEH3"/>
<keyword evidence="3" id="KW-1185">Reference proteome</keyword>
<gene>
    <name evidence="2" type="ORF">B6N60_05294</name>
</gene>
<organism evidence="2 3">
    <name type="scientific">Richelia sinica FACHB-800</name>
    <dbReference type="NCBI Taxonomy" id="1357546"/>
    <lineage>
        <taxon>Bacteria</taxon>
        <taxon>Bacillati</taxon>
        <taxon>Cyanobacteriota</taxon>
        <taxon>Cyanophyceae</taxon>
        <taxon>Nostocales</taxon>
        <taxon>Nostocaceae</taxon>
        <taxon>Richelia</taxon>
    </lineage>
</organism>
<evidence type="ECO:0000313" key="2">
    <source>
        <dbReference type="EMBL" id="QXE26561.1"/>
    </source>
</evidence>
<evidence type="ECO:0000256" key="1">
    <source>
        <dbReference type="SAM" id="MobiDB-lite"/>
    </source>
</evidence>
<evidence type="ECO:0000313" key="3">
    <source>
        <dbReference type="Proteomes" id="UP000683511"/>
    </source>
</evidence>
<dbReference type="Proteomes" id="UP000683511">
    <property type="component" value="Chromosome"/>
</dbReference>
<dbReference type="KEGG" id="rsin:B6N60_05294"/>
<proteinExistence type="predicted"/>
<dbReference type="EMBL" id="CP021056">
    <property type="protein sequence ID" value="QXE26561.1"/>
    <property type="molecule type" value="Genomic_DNA"/>
</dbReference>
<sequence>MRYFLTRQETDDVNPNATNQESTSSQVALFPSRSMPTTPDTEPAHQH</sequence>
<protein>
    <submittedName>
        <fullName evidence="2">Uncharacterized protein</fullName>
    </submittedName>
</protein>
<feature type="compositionally biased region" description="Polar residues" evidence="1">
    <location>
        <begin position="13"/>
        <end position="27"/>
    </location>
</feature>
<feature type="region of interest" description="Disordered" evidence="1">
    <location>
        <begin position="1"/>
        <end position="47"/>
    </location>
</feature>